<dbReference type="Proteomes" id="UP000831796">
    <property type="component" value="Chromosome"/>
</dbReference>
<dbReference type="KEGG" id="hcu:MUN79_02500"/>
<proteinExistence type="predicted"/>
<name>A0A8T9QBG2_9BACT</name>
<keyword evidence="2" id="KW-1185">Reference proteome</keyword>
<protein>
    <submittedName>
        <fullName evidence="1">Uncharacterized protein</fullName>
    </submittedName>
</protein>
<evidence type="ECO:0000313" key="1">
    <source>
        <dbReference type="EMBL" id="UOQ72879.1"/>
    </source>
</evidence>
<accession>A0A8T9QBG2</accession>
<dbReference type="AlphaFoldDB" id="A0A8T9QBG2"/>
<dbReference type="RefSeq" id="WP_244676237.1">
    <property type="nucleotide sequence ID" value="NZ_CP095046.1"/>
</dbReference>
<sequence>MFHEEGIPLISGRGRVHGLWCPGGAANPLPDLPARIPAGRCRGAALGVFHRYQQHAKELRTALSLSAAEVDSARDLAAVKTLFRLEPITGLRVMPDSTIHFSFGCGGSDWQSKCLAIVYLPNPALLSSRLPRTTISKRSDLGNGWYRVETVTSVAD</sequence>
<reference evidence="1" key="1">
    <citation type="submission" date="2022-04" db="EMBL/GenBank/DDBJ databases">
        <title>Hymenobacter sp. isolated from the air.</title>
        <authorList>
            <person name="Won M."/>
            <person name="Lee C.-M."/>
            <person name="Woen H.-Y."/>
            <person name="Kwon S.-W."/>
        </authorList>
    </citation>
    <scope>NUCLEOTIDE SEQUENCE</scope>
    <source>
        <strain evidence="1">5116S-3</strain>
    </source>
</reference>
<dbReference type="EMBL" id="CP095046">
    <property type="protein sequence ID" value="UOQ72879.1"/>
    <property type="molecule type" value="Genomic_DNA"/>
</dbReference>
<gene>
    <name evidence="1" type="ORF">MUN79_02500</name>
</gene>
<organism evidence="1 2">
    <name type="scientific">Hymenobacter cellulosilyticus</name>
    <dbReference type="NCBI Taxonomy" id="2932248"/>
    <lineage>
        <taxon>Bacteria</taxon>
        <taxon>Pseudomonadati</taxon>
        <taxon>Bacteroidota</taxon>
        <taxon>Cytophagia</taxon>
        <taxon>Cytophagales</taxon>
        <taxon>Hymenobacteraceae</taxon>
        <taxon>Hymenobacter</taxon>
    </lineage>
</organism>
<evidence type="ECO:0000313" key="2">
    <source>
        <dbReference type="Proteomes" id="UP000831796"/>
    </source>
</evidence>